<keyword evidence="2 6" id="KW-0812">Transmembrane</keyword>
<evidence type="ECO:0000256" key="4">
    <source>
        <dbReference type="ARBA" id="ARBA00023136"/>
    </source>
</evidence>
<gene>
    <name evidence="8" type="ORF">PCOR1329_LOCUS10045</name>
</gene>
<dbReference type="Pfam" id="PF00520">
    <property type="entry name" value="Ion_trans"/>
    <property type="match status" value="1"/>
</dbReference>
<dbReference type="SUPFAM" id="SSF81324">
    <property type="entry name" value="Voltage-gated potassium channels"/>
    <property type="match status" value="1"/>
</dbReference>
<dbReference type="PANTHER" id="PTHR45689">
    <property type="entry name" value="I[[H]] CHANNEL, ISOFORM E"/>
    <property type="match status" value="1"/>
</dbReference>
<comment type="subcellular location">
    <subcellularLocation>
        <location evidence="1">Membrane</location>
        <topology evidence="1">Multi-pass membrane protein</topology>
    </subcellularLocation>
</comment>
<feature type="compositionally biased region" description="Low complexity" evidence="5">
    <location>
        <begin position="393"/>
        <end position="405"/>
    </location>
</feature>
<accession>A0ABN9QCZ3</accession>
<dbReference type="InterPro" id="IPR051413">
    <property type="entry name" value="K/Na_HCN_channel"/>
</dbReference>
<feature type="region of interest" description="Disordered" evidence="5">
    <location>
        <begin position="319"/>
        <end position="415"/>
    </location>
</feature>
<feature type="non-terminal residue" evidence="8">
    <location>
        <position position="1"/>
    </location>
</feature>
<dbReference type="SUPFAM" id="SSF51206">
    <property type="entry name" value="cAMP-binding domain-like"/>
    <property type="match status" value="1"/>
</dbReference>
<keyword evidence="9" id="KW-1185">Reference proteome</keyword>
<dbReference type="PANTHER" id="PTHR45689:SF5">
    <property type="entry name" value="I[[H]] CHANNEL, ISOFORM E"/>
    <property type="match status" value="1"/>
</dbReference>
<dbReference type="EMBL" id="CAUYUJ010002830">
    <property type="protein sequence ID" value="CAK0802563.1"/>
    <property type="molecule type" value="Genomic_DNA"/>
</dbReference>
<sequence length="920" mass="99333">EKKQREEEERQAKREAARARKKGEVGRKEAEDARAIEECEEQAWEDGEANERVKYEAALIVRIATRFGSSGAWTKIAEARARGADIPLDARKVYLLAHPDKCPLAEAADATAILNAQRPPEMSESRAGGSGAGGVGTKEAVAARVAARRAGGGAAAGGSGDALATRVDPEDGQELSFQELVAKYKGTYSQEELVEYWGIECTPVEAPSARQSAAAAFEAHLAALTEALDVQAALVRSALDLQPASSLVGFKTVAEVAIGKFSVAIGDLRSELIVAATVAASSELPEAAAVEAPASKAQPSPGIVAASLAGCVAGMCRERAPQHRSPSGAGLDPKPAPSRRSGRGSHGAADAEAGPASTQAPRRHRSRRPGTGTGQGVVPMQPTPSGEEACADSEGIGSWGSRRSSGGNGQGGVLLHPMPSGEEVRFEGKSIGSGGSCHSGGNGQGGARMQSITSGEEVHFEGKSIGSEVSDLADGHLTMPNERANTARQSCAESAIFLSRSRSGVSQTSPCISGVLNPDWPLRLAWDLAVIFMVICDSVVIPFQLAEFRVEPEFDQFWLWFTVSLFSCDLVMSFFTGYKAGKKDVSLQEGTLVTDKVSIAMHYLSTVAALRGWFWIDFLSTVPWSVIAKAATSGSEGGSSSAGEVTKLAKVVKLTRLLRLMRMLRLAKLSVIWDRIEGRIGSITALNVVSMLKVLGTWAAICHWGACIWWMVGKRDSLVMLVTMQDAKVGGLHWTEVPRMHSAFDESWTWVERPASEQYVFCFYWILGVMRTMPAEVTPVTLTERVFVLLFMFFAVAAFAVNVTRITQAWFRFGSRRDAFKEEMACFRMHLRTINCGDALQMRTQACLNHLFEKRKIHAKELGLLNALPEGLKSKLSQAHRIHYLRMIPRLHNWIDPALRHVCDATEVLDFLPGDKLTEK</sequence>
<evidence type="ECO:0000259" key="7">
    <source>
        <dbReference type="Pfam" id="PF00520"/>
    </source>
</evidence>
<protein>
    <recommendedName>
        <fullName evidence="7">Ion transport domain-containing protein</fullName>
    </recommendedName>
</protein>
<comment type="caution">
    <text evidence="8">The sequence shown here is derived from an EMBL/GenBank/DDBJ whole genome shotgun (WGS) entry which is preliminary data.</text>
</comment>
<dbReference type="Proteomes" id="UP001189429">
    <property type="component" value="Unassembled WGS sequence"/>
</dbReference>
<reference evidence="8" key="1">
    <citation type="submission" date="2023-10" db="EMBL/GenBank/DDBJ databases">
        <authorList>
            <person name="Chen Y."/>
            <person name="Shah S."/>
            <person name="Dougan E. K."/>
            <person name="Thang M."/>
            <person name="Chan C."/>
        </authorList>
    </citation>
    <scope>NUCLEOTIDE SEQUENCE [LARGE SCALE GENOMIC DNA]</scope>
</reference>
<evidence type="ECO:0000256" key="2">
    <source>
        <dbReference type="ARBA" id="ARBA00022692"/>
    </source>
</evidence>
<dbReference type="Gene3D" id="1.10.287.70">
    <property type="match status" value="1"/>
</dbReference>
<evidence type="ECO:0000256" key="3">
    <source>
        <dbReference type="ARBA" id="ARBA00022989"/>
    </source>
</evidence>
<feature type="region of interest" description="Disordered" evidence="5">
    <location>
        <begin position="1"/>
        <end position="34"/>
    </location>
</feature>
<evidence type="ECO:0000313" key="8">
    <source>
        <dbReference type="EMBL" id="CAK0802563.1"/>
    </source>
</evidence>
<name>A0ABN9QCZ3_9DINO</name>
<keyword evidence="4 6" id="KW-0472">Membrane</keyword>
<feature type="domain" description="Ion transport" evidence="7">
    <location>
        <begin position="525"/>
        <end position="806"/>
    </location>
</feature>
<organism evidence="8 9">
    <name type="scientific">Prorocentrum cordatum</name>
    <dbReference type="NCBI Taxonomy" id="2364126"/>
    <lineage>
        <taxon>Eukaryota</taxon>
        <taxon>Sar</taxon>
        <taxon>Alveolata</taxon>
        <taxon>Dinophyceae</taxon>
        <taxon>Prorocentrales</taxon>
        <taxon>Prorocentraceae</taxon>
        <taxon>Prorocentrum</taxon>
    </lineage>
</organism>
<keyword evidence="3 6" id="KW-1133">Transmembrane helix</keyword>
<feature type="non-terminal residue" evidence="8">
    <location>
        <position position="920"/>
    </location>
</feature>
<evidence type="ECO:0000256" key="5">
    <source>
        <dbReference type="SAM" id="MobiDB-lite"/>
    </source>
</evidence>
<evidence type="ECO:0000256" key="1">
    <source>
        <dbReference type="ARBA" id="ARBA00004141"/>
    </source>
</evidence>
<evidence type="ECO:0000256" key="6">
    <source>
        <dbReference type="SAM" id="Phobius"/>
    </source>
</evidence>
<evidence type="ECO:0000313" key="9">
    <source>
        <dbReference type="Proteomes" id="UP001189429"/>
    </source>
</evidence>
<dbReference type="InterPro" id="IPR005821">
    <property type="entry name" value="Ion_trans_dom"/>
</dbReference>
<proteinExistence type="predicted"/>
<dbReference type="InterPro" id="IPR018490">
    <property type="entry name" value="cNMP-bd_dom_sf"/>
</dbReference>
<feature type="transmembrane region" description="Helical" evidence="6">
    <location>
        <begin position="557"/>
        <end position="578"/>
    </location>
</feature>
<feature type="transmembrane region" description="Helical" evidence="6">
    <location>
        <begin position="685"/>
        <end position="712"/>
    </location>
</feature>
<feature type="transmembrane region" description="Helical" evidence="6">
    <location>
        <begin position="786"/>
        <end position="807"/>
    </location>
</feature>